<accession>A0A3R5R0I4</accession>
<dbReference type="AlphaFoldDB" id="A0A3R5R0I4"/>
<sequence length="135" mass="15409">MVVTGKNCCCHLFCNYSFSPNGVKEASDLAKVGQRRTALPTSLLESSNPSDITAFYNYQGSIFLRSSRGEMIYEDLVHEGTHALDYLEGFGMNGSKSIWNWETRAFSQERQFQIMLGRQVEFSSLPEMKLEMQMR</sequence>
<name>A0A3R5R0I4_9CLOT</name>
<organism evidence="1 2">
    <name type="scientific">Clostridium manihotivorum</name>
    <dbReference type="NCBI Taxonomy" id="2320868"/>
    <lineage>
        <taxon>Bacteria</taxon>
        <taxon>Bacillati</taxon>
        <taxon>Bacillota</taxon>
        <taxon>Clostridia</taxon>
        <taxon>Eubacteriales</taxon>
        <taxon>Clostridiaceae</taxon>
        <taxon>Clostridium</taxon>
    </lineage>
</organism>
<proteinExistence type="predicted"/>
<protein>
    <submittedName>
        <fullName evidence="1">Uncharacterized protein</fullName>
    </submittedName>
</protein>
<dbReference type="Proteomes" id="UP000286268">
    <property type="component" value="Chromosome"/>
</dbReference>
<dbReference type="EMBL" id="CP025746">
    <property type="protein sequence ID" value="QAA33807.1"/>
    <property type="molecule type" value="Genomic_DNA"/>
</dbReference>
<evidence type="ECO:0000313" key="2">
    <source>
        <dbReference type="Proteomes" id="UP000286268"/>
    </source>
</evidence>
<gene>
    <name evidence="1" type="ORF">C1I91_20435</name>
</gene>
<reference evidence="1 2" key="1">
    <citation type="submission" date="2018-01" db="EMBL/GenBank/DDBJ databases">
        <title>Genome Sequencing and Assembly of Anaerobacter polyendosporus strain CT4.</title>
        <authorList>
            <person name="Tachaapaikoon C."/>
            <person name="Sutheeworapong S."/>
            <person name="Jenjaroenpun P."/>
            <person name="Wongsurawat T."/>
            <person name="Nookeaw I."/>
            <person name="Cheawchanlertfa P."/>
            <person name="Kosugi A."/>
            <person name="Cheevadhanarak S."/>
            <person name="Ratanakhanokchai K."/>
        </authorList>
    </citation>
    <scope>NUCLEOTIDE SEQUENCE [LARGE SCALE GENOMIC DNA]</scope>
    <source>
        <strain evidence="1 2">CT4</strain>
    </source>
</reference>
<dbReference type="KEGG" id="cmah:C1I91_20435"/>
<keyword evidence="2" id="KW-1185">Reference proteome</keyword>
<evidence type="ECO:0000313" key="1">
    <source>
        <dbReference type="EMBL" id="QAA33807.1"/>
    </source>
</evidence>